<dbReference type="Proteomes" id="UP000266723">
    <property type="component" value="Unassembled WGS sequence"/>
</dbReference>
<keyword evidence="3" id="KW-1185">Reference proteome</keyword>
<reference evidence="2 3" key="1">
    <citation type="journal article" date="2020" name="BMC Genomics">
        <title>Intraspecific diversification of the crop wild relative Brassica cretica Lam. using demographic model selection.</title>
        <authorList>
            <person name="Kioukis A."/>
            <person name="Michalopoulou V.A."/>
            <person name="Briers L."/>
            <person name="Pirintsos S."/>
            <person name="Studholme D.J."/>
            <person name="Pavlidis P."/>
            <person name="Sarris P.F."/>
        </authorList>
    </citation>
    <scope>NUCLEOTIDE SEQUENCE [LARGE SCALE GENOMIC DNA]</scope>
    <source>
        <strain evidence="3">cv. PFS-1207/04</strain>
    </source>
</reference>
<feature type="region of interest" description="Disordered" evidence="1">
    <location>
        <begin position="632"/>
        <end position="714"/>
    </location>
</feature>
<sequence length="714" mass="78987">MKRRVQRLNRRQLLDRKRTRRDTTEVNEFWSPIGEDEKQRRETAMARGQASTLASLLGNDQMDEVRAKLDSVHKLLMKLACLVEDAEAVDTEGRAEVEEDVNFIGGTGFQSGEAGEAARRRFRSREFDGFRRIALVSINTRSRTSIDGRQPKLIDSLSRASIDDTYGVNRILRCREDHYSRERDRHRSTERDRHRSTTSSAHQSTHTSHILSALRPQPKPSSNPLETTSTHSDDAAETMEVDKAPMGRTLRKRNEKVAKHLKRGANEKEMESFQKRVFMIPLEKPFKDPILVIKPQMSSRRIDDSAHIASCHCGAEYETEYSGSIETHTATSIDSAPQKSIDIHKEESIDSGPGDWENDYYNPTMAMYTPTLHTEEYDEDYEEERAIEYRAILVEEDRLLHHSSWKRNATSIDSTVPTSVGTEIRTSEFDTVLGEENGGQDENNAIVPARPSAELDWSSTADGRADRAFYPARPSAELDWSSLADGRAGRAFDPAPPSAKPDWSSSTDGRAGRAFDPAWPSAEPDWSSSTDGRAGHAFDPAWRMAELVVRSIQLGHPPSWSRVWSSSAIRRAGLDLPSSFFAHSLNFSSPLCIFSQKLFSTKISSSSNVQKNGDVEKSDAAAGEAVAKNVLAPDAGVQPSGSSTTPVRVVDAEPAPQSMPPPAKRSIVVGLSAPSAAAAVVPKSRKRPSANPDPAKKKKCVEAGPLPTRASGSR</sequence>
<protein>
    <submittedName>
        <fullName evidence="2">Uncharacterized protein</fullName>
    </submittedName>
</protein>
<evidence type="ECO:0000256" key="1">
    <source>
        <dbReference type="SAM" id="MobiDB-lite"/>
    </source>
</evidence>
<feature type="compositionally biased region" description="Basic and acidic residues" evidence="1">
    <location>
        <begin position="179"/>
        <end position="195"/>
    </location>
</feature>
<organism evidence="2 3">
    <name type="scientific">Brassica cretica</name>
    <name type="common">Mustard</name>
    <dbReference type="NCBI Taxonomy" id="69181"/>
    <lineage>
        <taxon>Eukaryota</taxon>
        <taxon>Viridiplantae</taxon>
        <taxon>Streptophyta</taxon>
        <taxon>Embryophyta</taxon>
        <taxon>Tracheophyta</taxon>
        <taxon>Spermatophyta</taxon>
        <taxon>Magnoliopsida</taxon>
        <taxon>eudicotyledons</taxon>
        <taxon>Gunneridae</taxon>
        <taxon>Pentapetalae</taxon>
        <taxon>rosids</taxon>
        <taxon>malvids</taxon>
        <taxon>Brassicales</taxon>
        <taxon>Brassicaceae</taxon>
        <taxon>Brassiceae</taxon>
        <taxon>Brassica</taxon>
    </lineage>
</organism>
<feature type="region of interest" description="Disordered" evidence="1">
    <location>
        <begin position="487"/>
        <end position="532"/>
    </location>
</feature>
<accession>A0ABQ7D0E1</accession>
<feature type="compositionally biased region" description="Polar residues" evidence="1">
    <location>
        <begin position="220"/>
        <end position="230"/>
    </location>
</feature>
<gene>
    <name evidence="2" type="ORF">DY000_02016236</name>
</gene>
<dbReference type="EMBL" id="QGKV02000759">
    <property type="protein sequence ID" value="KAF3564450.1"/>
    <property type="molecule type" value="Genomic_DNA"/>
</dbReference>
<feature type="compositionally biased region" description="Low complexity" evidence="1">
    <location>
        <begin position="197"/>
        <end position="209"/>
    </location>
</feature>
<feature type="region of interest" description="Disordered" evidence="1">
    <location>
        <begin position="434"/>
        <end position="458"/>
    </location>
</feature>
<name>A0ABQ7D0E1_BRACR</name>
<comment type="caution">
    <text evidence="2">The sequence shown here is derived from an EMBL/GenBank/DDBJ whole genome shotgun (WGS) entry which is preliminary data.</text>
</comment>
<evidence type="ECO:0000313" key="3">
    <source>
        <dbReference type="Proteomes" id="UP000266723"/>
    </source>
</evidence>
<evidence type="ECO:0000313" key="2">
    <source>
        <dbReference type="EMBL" id="KAF3564450.1"/>
    </source>
</evidence>
<feature type="region of interest" description="Disordered" evidence="1">
    <location>
        <begin position="179"/>
        <end position="254"/>
    </location>
</feature>
<proteinExistence type="predicted"/>
<feature type="compositionally biased region" description="Low complexity" evidence="1">
    <location>
        <begin position="673"/>
        <end position="682"/>
    </location>
</feature>